<gene>
    <name evidence="1" type="ORF">So717_41670</name>
</gene>
<name>A0A640VXU0_9RHOB</name>
<dbReference type="EMBL" id="BLIV01000012">
    <property type="protein sequence ID" value="GFE52414.1"/>
    <property type="molecule type" value="Genomic_DNA"/>
</dbReference>
<proteinExistence type="predicted"/>
<accession>A0A640VXU0</accession>
<sequence length="83" mass="9125">MMVSYVFRAIGRLGCESDVSVCSGAAQGRQTPVANPTTAWMSERKDIVEVLQADRGARVEVFDPSAPYIRPFLDSRCQTRAMA</sequence>
<dbReference type="AlphaFoldDB" id="A0A640VXU0"/>
<comment type="caution">
    <text evidence="1">The sequence shown here is derived from an EMBL/GenBank/DDBJ whole genome shotgun (WGS) entry which is preliminary data.</text>
</comment>
<protein>
    <submittedName>
        <fullName evidence="1">Uncharacterized protein</fullName>
    </submittedName>
</protein>
<reference evidence="1 2" key="1">
    <citation type="submission" date="2019-12" db="EMBL/GenBank/DDBJ databases">
        <title>Roseobacter cerasinus sp. nov., isolated from seawater around aquaculture.</title>
        <authorList>
            <person name="Muramatsu S."/>
            <person name="Takabe Y."/>
            <person name="Mori K."/>
            <person name="Takaichi S."/>
            <person name="Hanada S."/>
        </authorList>
    </citation>
    <scope>NUCLEOTIDE SEQUENCE [LARGE SCALE GENOMIC DNA]</scope>
    <source>
        <strain evidence="1 2">AI77</strain>
    </source>
</reference>
<keyword evidence="2" id="KW-1185">Reference proteome</keyword>
<evidence type="ECO:0000313" key="2">
    <source>
        <dbReference type="Proteomes" id="UP000436522"/>
    </source>
</evidence>
<organism evidence="1 2">
    <name type="scientific">Roseobacter cerasinus</name>
    <dbReference type="NCBI Taxonomy" id="2602289"/>
    <lineage>
        <taxon>Bacteria</taxon>
        <taxon>Pseudomonadati</taxon>
        <taxon>Pseudomonadota</taxon>
        <taxon>Alphaproteobacteria</taxon>
        <taxon>Rhodobacterales</taxon>
        <taxon>Roseobacteraceae</taxon>
        <taxon>Roseobacter</taxon>
    </lineage>
</organism>
<evidence type="ECO:0000313" key="1">
    <source>
        <dbReference type="EMBL" id="GFE52414.1"/>
    </source>
</evidence>
<dbReference type="Proteomes" id="UP000436522">
    <property type="component" value="Unassembled WGS sequence"/>
</dbReference>